<sequence length="69" mass="8310">MKAFELLFSFRKKSQIDLTEKKSFCAERFEIVLNGYFFVLKRKTFCFALFFLLQTSPPSLKIERRSKIF</sequence>
<evidence type="ECO:0000313" key="2">
    <source>
        <dbReference type="Proteomes" id="UP000276133"/>
    </source>
</evidence>
<dbReference type="Proteomes" id="UP000276133">
    <property type="component" value="Unassembled WGS sequence"/>
</dbReference>
<keyword evidence="2" id="KW-1185">Reference proteome</keyword>
<gene>
    <name evidence="1" type="ORF">BpHYR1_040958</name>
</gene>
<name>A0A3M7T4N9_BRAPC</name>
<organism evidence="1 2">
    <name type="scientific">Brachionus plicatilis</name>
    <name type="common">Marine rotifer</name>
    <name type="synonym">Brachionus muelleri</name>
    <dbReference type="NCBI Taxonomy" id="10195"/>
    <lineage>
        <taxon>Eukaryota</taxon>
        <taxon>Metazoa</taxon>
        <taxon>Spiralia</taxon>
        <taxon>Gnathifera</taxon>
        <taxon>Rotifera</taxon>
        <taxon>Eurotatoria</taxon>
        <taxon>Monogononta</taxon>
        <taxon>Pseudotrocha</taxon>
        <taxon>Ploima</taxon>
        <taxon>Brachionidae</taxon>
        <taxon>Brachionus</taxon>
    </lineage>
</organism>
<proteinExistence type="predicted"/>
<accession>A0A3M7T4N9</accession>
<reference evidence="1 2" key="1">
    <citation type="journal article" date="2018" name="Sci. Rep.">
        <title>Genomic signatures of local adaptation to the degree of environmental predictability in rotifers.</title>
        <authorList>
            <person name="Franch-Gras L."/>
            <person name="Hahn C."/>
            <person name="Garcia-Roger E.M."/>
            <person name="Carmona M.J."/>
            <person name="Serra M."/>
            <person name="Gomez A."/>
        </authorList>
    </citation>
    <scope>NUCLEOTIDE SEQUENCE [LARGE SCALE GENOMIC DNA]</scope>
    <source>
        <strain evidence="1">HYR1</strain>
    </source>
</reference>
<comment type="caution">
    <text evidence="1">The sequence shown here is derived from an EMBL/GenBank/DDBJ whole genome shotgun (WGS) entry which is preliminary data.</text>
</comment>
<dbReference type="EMBL" id="REGN01000321">
    <property type="protein sequence ID" value="RNA42788.1"/>
    <property type="molecule type" value="Genomic_DNA"/>
</dbReference>
<protein>
    <submittedName>
        <fullName evidence="1">Uncharacterized protein</fullName>
    </submittedName>
</protein>
<dbReference type="AlphaFoldDB" id="A0A3M7T4N9"/>
<evidence type="ECO:0000313" key="1">
    <source>
        <dbReference type="EMBL" id="RNA42788.1"/>
    </source>
</evidence>